<proteinExistence type="predicted"/>
<dbReference type="EMBL" id="JAXCGZ010017518">
    <property type="protein sequence ID" value="KAK7067994.1"/>
    <property type="molecule type" value="Genomic_DNA"/>
</dbReference>
<evidence type="ECO:0000256" key="1">
    <source>
        <dbReference type="SAM" id="MobiDB-lite"/>
    </source>
</evidence>
<sequence>DELLKTYVELKTLILPHMPPPMTIAKSSLSPEHLNKSPQGSPKKKPHLGTDSTLSPPDTPGLEPPTTLAINKNLPGGNAALSRGSSPAISPSSPHAQRGMKVGQKSPQPKSPIAKSSAARSPTAKGPPSKSPAKSPKKAAS</sequence>
<feature type="non-terminal residue" evidence="2">
    <location>
        <position position="1"/>
    </location>
</feature>
<feature type="compositionally biased region" description="Low complexity" evidence="1">
    <location>
        <begin position="82"/>
        <end position="94"/>
    </location>
</feature>
<gene>
    <name evidence="2" type="ORF">SK128_025607</name>
</gene>
<name>A0AAN8WV68_HALRR</name>
<dbReference type="Proteomes" id="UP001381693">
    <property type="component" value="Unassembled WGS sequence"/>
</dbReference>
<organism evidence="2 3">
    <name type="scientific">Halocaridina rubra</name>
    <name type="common">Hawaiian red shrimp</name>
    <dbReference type="NCBI Taxonomy" id="373956"/>
    <lineage>
        <taxon>Eukaryota</taxon>
        <taxon>Metazoa</taxon>
        <taxon>Ecdysozoa</taxon>
        <taxon>Arthropoda</taxon>
        <taxon>Crustacea</taxon>
        <taxon>Multicrustacea</taxon>
        <taxon>Malacostraca</taxon>
        <taxon>Eumalacostraca</taxon>
        <taxon>Eucarida</taxon>
        <taxon>Decapoda</taxon>
        <taxon>Pleocyemata</taxon>
        <taxon>Caridea</taxon>
        <taxon>Atyoidea</taxon>
        <taxon>Atyidae</taxon>
        <taxon>Halocaridina</taxon>
    </lineage>
</organism>
<comment type="caution">
    <text evidence="2">The sequence shown here is derived from an EMBL/GenBank/DDBJ whole genome shotgun (WGS) entry which is preliminary data.</text>
</comment>
<evidence type="ECO:0000313" key="3">
    <source>
        <dbReference type="Proteomes" id="UP001381693"/>
    </source>
</evidence>
<dbReference type="AlphaFoldDB" id="A0AAN8WV68"/>
<feature type="compositionally biased region" description="Low complexity" evidence="1">
    <location>
        <begin position="121"/>
        <end position="134"/>
    </location>
</feature>
<protein>
    <submittedName>
        <fullName evidence="2">Uncharacterized protein</fullName>
    </submittedName>
</protein>
<keyword evidence="3" id="KW-1185">Reference proteome</keyword>
<evidence type="ECO:0000313" key="2">
    <source>
        <dbReference type="EMBL" id="KAK7067994.1"/>
    </source>
</evidence>
<accession>A0AAN8WV68</accession>
<feature type="region of interest" description="Disordered" evidence="1">
    <location>
        <begin position="16"/>
        <end position="141"/>
    </location>
</feature>
<feature type="compositionally biased region" description="Polar residues" evidence="1">
    <location>
        <begin position="25"/>
        <end position="40"/>
    </location>
</feature>
<reference evidence="2 3" key="1">
    <citation type="submission" date="2023-11" db="EMBL/GenBank/DDBJ databases">
        <title>Halocaridina rubra genome assembly.</title>
        <authorList>
            <person name="Smith C."/>
        </authorList>
    </citation>
    <scope>NUCLEOTIDE SEQUENCE [LARGE SCALE GENOMIC DNA]</scope>
    <source>
        <strain evidence="2">EP-1</strain>
        <tissue evidence="2">Whole</tissue>
    </source>
</reference>